<evidence type="ECO:0000313" key="4">
    <source>
        <dbReference type="Proteomes" id="UP000230233"/>
    </source>
</evidence>
<feature type="chain" id="PRO_5013653793" description="PAN-3 domain-containing protein" evidence="1">
    <location>
        <begin position="22"/>
        <end position="228"/>
    </location>
</feature>
<dbReference type="Pfam" id="PF08277">
    <property type="entry name" value="PAN_3"/>
    <property type="match status" value="1"/>
</dbReference>
<evidence type="ECO:0000259" key="2">
    <source>
        <dbReference type="Pfam" id="PF08277"/>
    </source>
</evidence>
<keyword evidence="1" id="KW-0732">Signal</keyword>
<reference evidence="4" key="1">
    <citation type="submission" date="2017-10" db="EMBL/GenBank/DDBJ databases">
        <title>Rapid genome shrinkage in a self-fertile nematode reveals novel sperm competition proteins.</title>
        <authorList>
            <person name="Yin D."/>
            <person name="Schwarz E.M."/>
            <person name="Thomas C.G."/>
            <person name="Felde R.L."/>
            <person name="Korf I.F."/>
            <person name="Cutter A.D."/>
            <person name="Schartner C.M."/>
            <person name="Ralston E.J."/>
            <person name="Meyer B.J."/>
            <person name="Haag E.S."/>
        </authorList>
    </citation>
    <scope>NUCLEOTIDE SEQUENCE [LARGE SCALE GENOMIC DNA]</scope>
    <source>
        <strain evidence="4">JU1422</strain>
    </source>
</reference>
<organism evidence="3 4">
    <name type="scientific">Caenorhabditis nigoni</name>
    <dbReference type="NCBI Taxonomy" id="1611254"/>
    <lineage>
        <taxon>Eukaryota</taxon>
        <taxon>Metazoa</taxon>
        <taxon>Ecdysozoa</taxon>
        <taxon>Nematoda</taxon>
        <taxon>Chromadorea</taxon>
        <taxon>Rhabditida</taxon>
        <taxon>Rhabditina</taxon>
        <taxon>Rhabditomorpha</taxon>
        <taxon>Rhabditoidea</taxon>
        <taxon>Rhabditidae</taxon>
        <taxon>Peloderinae</taxon>
        <taxon>Caenorhabditis</taxon>
    </lineage>
</organism>
<gene>
    <name evidence="3" type="primary">Cnig_chr_I.g3347</name>
    <name evidence="3" type="ORF">B9Z55_003347</name>
</gene>
<dbReference type="Gene3D" id="3.10.100.10">
    <property type="entry name" value="Mannose-Binding Protein A, subunit A"/>
    <property type="match status" value="1"/>
</dbReference>
<dbReference type="PANTHER" id="PTHR47629:SF11">
    <property type="entry name" value="PAN-3 DOMAIN-CONTAINING PROTEIN"/>
    <property type="match status" value="1"/>
</dbReference>
<protein>
    <recommendedName>
        <fullName evidence="2">PAN-3 domain-containing protein</fullName>
    </recommendedName>
</protein>
<evidence type="ECO:0000313" key="3">
    <source>
        <dbReference type="EMBL" id="PIC53795.1"/>
    </source>
</evidence>
<comment type="caution">
    <text evidence="3">The sequence shown here is derived from an EMBL/GenBank/DDBJ whole genome shotgun (WGS) entry which is preliminary data.</text>
</comment>
<name>A0A2G5VPQ6_9PELO</name>
<dbReference type="PANTHER" id="PTHR47629">
    <property type="entry name" value="C-TYPE LECTIN-RELATED"/>
    <property type="match status" value="1"/>
</dbReference>
<dbReference type="EMBL" id="PDUG01000001">
    <property type="protein sequence ID" value="PIC53795.1"/>
    <property type="molecule type" value="Genomic_DNA"/>
</dbReference>
<feature type="signal peptide" evidence="1">
    <location>
        <begin position="1"/>
        <end position="21"/>
    </location>
</feature>
<dbReference type="CDD" id="cd00037">
    <property type="entry name" value="CLECT"/>
    <property type="match status" value="1"/>
</dbReference>
<dbReference type="SUPFAM" id="SSF56436">
    <property type="entry name" value="C-type lectin-like"/>
    <property type="match status" value="1"/>
</dbReference>
<dbReference type="InterPro" id="IPR016186">
    <property type="entry name" value="C-type_lectin-like/link_sf"/>
</dbReference>
<keyword evidence="4" id="KW-1185">Reference proteome</keyword>
<feature type="domain" description="PAN-3" evidence="2">
    <location>
        <begin position="19"/>
        <end position="54"/>
    </location>
</feature>
<dbReference type="InterPro" id="IPR006583">
    <property type="entry name" value="PAN-3_domain"/>
</dbReference>
<dbReference type="AlphaFoldDB" id="A0A2G5VPQ6"/>
<sequence length="228" mass="25194">MILPLLLLFTWFTSYVPLMITSNGSPQDYGNYSNLSFTFDECLEYCNQEERCMVDNVYARSGTLVYCGKGLVGYSYPPTTVLQFVTNSACKNQTDVAASCRTSMKGNLSGLDTPEEFEFVKTKYLERGYSGTGPLFGTWLDGVRKPECIGNSSCQGIQAFSFSDPTLSENPTGYLWNPNQPDGNSNDCLAWIMNPDGSYGVSDFPCMDSRSSDNSTCFYGYMCGIQPA</sequence>
<evidence type="ECO:0000256" key="1">
    <source>
        <dbReference type="SAM" id="SignalP"/>
    </source>
</evidence>
<proteinExistence type="predicted"/>
<dbReference type="OrthoDB" id="5807131at2759"/>
<dbReference type="InterPro" id="IPR016187">
    <property type="entry name" value="CTDL_fold"/>
</dbReference>
<accession>A0A2G5VPQ6</accession>
<dbReference type="Proteomes" id="UP000230233">
    <property type="component" value="Chromosome I"/>
</dbReference>